<evidence type="ECO:0000256" key="1">
    <source>
        <dbReference type="ARBA" id="ARBA00004123"/>
    </source>
</evidence>
<dbReference type="PRINTS" id="PR01657">
    <property type="entry name" value="MCMFAMILY"/>
</dbReference>
<dbReference type="Pfam" id="PF17207">
    <property type="entry name" value="MCM_OB"/>
    <property type="match status" value="1"/>
</dbReference>
<dbReference type="InterPro" id="IPR041562">
    <property type="entry name" value="MCM_lid"/>
</dbReference>
<keyword evidence="4 11" id="KW-0547">Nucleotide-binding</keyword>
<evidence type="ECO:0000256" key="6">
    <source>
        <dbReference type="ARBA" id="ARBA00022806"/>
    </source>
</evidence>
<evidence type="ECO:0000256" key="2">
    <source>
        <dbReference type="ARBA" id="ARBA00008010"/>
    </source>
</evidence>
<dbReference type="GO" id="GO:0097373">
    <property type="term" value="C:MCM core complex"/>
    <property type="evidence" value="ECO:0007669"/>
    <property type="project" value="UniProtKB-ARBA"/>
</dbReference>
<keyword evidence="3 12" id="KW-0235">DNA replication</keyword>
<evidence type="ECO:0000256" key="11">
    <source>
        <dbReference type="RuleBase" id="RU004070"/>
    </source>
</evidence>
<evidence type="ECO:0000256" key="7">
    <source>
        <dbReference type="ARBA" id="ARBA00022840"/>
    </source>
</evidence>
<dbReference type="InterPro" id="IPR012340">
    <property type="entry name" value="NA-bd_OB-fold"/>
</dbReference>
<name>A0A4P9XC28_9FUNG</name>
<dbReference type="Pfam" id="PF14551">
    <property type="entry name" value="MCM_N"/>
    <property type="match status" value="1"/>
</dbReference>
<dbReference type="SUPFAM" id="SSF52540">
    <property type="entry name" value="P-loop containing nucleoside triphosphate hydrolases"/>
    <property type="match status" value="1"/>
</dbReference>
<keyword evidence="5 12" id="KW-0378">Hydrolase</keyword>
<dbReference type="AlphaFoldDB" id="A0A4P9XC28"/>
<dbReference type="Gene3D" id="2.40.50.140">
    <property type="entry name" value="Nucleic acid-binding proteins"/>
    <property type="match status" value="1"/>
</dbReference>
<organism evidence="15 16">
    <name type="scientific">Caulochytrium protostelioides</name>
    <dbReference type="NCBI Taxonomy" id="1555241"/>
    <lineage>
        <taxon>Eukaryota</taxon>
        <taxon>Fungi</taxon>
        <taxon>Fungi incertae sedis</taxon>
        <taxon>Chytridiomycota</taxon>
        <taxon>Chytridiomycota incertae sedis</taxon>
        <taxon>Chytridiomycetes</taxon>
        <taxon>Caulochytriales</taxon>
        <taxon>Caulochytriaceae</taxon>
        <taxon>Caulochytrium</taxon>
    </lineage>
</organism>
<keyword evidence="16" id="KW-1185">Reference proteome</keyword>
<dbReference type="GO" id="GO:1902969">
    <property type="term" value="P:mitotic DNA replication"/>
    <property type="evidence" value="ECO:0007669"/>
    <property type="project" value="TreeGrafter"/>
</dbReference>
<dbReference type="InterPro" id="IPR027417">
    <property type="entry name" value="P-loop_NTPase"/>
</dbReference>
<evidence type="ECO:0000256" key="5">
    <source>
        <dbReference type="ARBA" id="ARBA00022801"/>
    </source>
</evidence>
<evidence type="ECO:0000256" key="4">
    <source>
        <dbReference type="ARBA" id="ARBA00022741"/>
    </source>
</evidence>
<keyword evidence="10 12" id="KW-0131">Cell cycle</keyword>
<evidence type="ECO:0000256" key="10">
    <source>
        <dbReference type="ARBA" id="ARBA00023306"/>
    </source>
</evidence>
<gene>
    <name evidence="15" type="ORF">CXG81DRAFT_10117</name>
</gene>
<dbReference type="CDD" id="cd17757">
    <property type="entry name" value="MCM6"/>
    <property type="match status" value="1"/>
</dbReference>
<evidence type="ECO:0000256" key="3">
    <source>
        <dbReference type="ARBA" id="ARBA00022705"/>
    </source>
</evidence>
<sequence>MQINMINNTIMRVEDQLAEQTRREFLHFLQQYVDAAGESYYINQIKNFRYQDITTLYVDFEHVFAYSDVLANTIVQEYHRLDPYLRRAIQDAVALHDPYHLHVPGPPADASGAGPAEPLEAREFWVSWYNIPLIRRLREIRLGLHGQLVSISGTVTRTSEVRPELLAGAFRCTLCGTVMPLVEQEFRYTPPTTCYSVVCGNKTGFDLIPEKSRFADWQKVRLQENASEVPSGAMPRSMDVILRNEIVERAKAGDKVVVTGTPIVVPDVSQLFGRGVEGQKVHNQRGRDGFGGASDGVGGFKALGVRDLSYKLVFLGCFVKPAQEKNALSALYDLFDEEDVEASIRQQFSAAELAELAEMRQDPNIYQKLAFSIAPHIFGHEDIKKGMLLQLLGGVHKQTADKMNIRGDINVCIVGDPSTAKSQFLKYVANLMPRAVYTSGKASSAAGLTASVIKDEETGEFTIEAGALMLADNGICCIDEFDKMDLKDQVAIHEAMEQQTISIAKAGIQTTLNARTSILAAANPVNGRYDKRLTLKQNIQMSDPIMSRFDLFFTVLDECQESTDWNIARHIVNFHRFKEQGVTPDYTTEQLMHYLKFARACRPRIPEETQEYLVSQYRLLRQNDANGVNRPSYRMTVRQLESMVRLAEARAKVDCAPWVTLRHAQEAAHLLRTSIVQVQQESIQLETLEDADAGRETEAANAAAAAQMGLDAQMADTASPAAPGSALPTASGTGSHHVAPAPMAEGGCTRSSLVAWYLEALEADERITTEEEFMLESKKIKSVLNRLVKVDGVLIQVSETQTEAEAEQLAESGESAPLSKDPILMVHPNFVDAEL</sequence>
<accession>A0A4P9XC28</accession>
<evidence type="ECO:0000256" key="8">
    <source>
        <dbReference type="ARBA" id="ARBA00023125"/>
    </source>
</evidence>
<dbReference type="GO" id="GO:0006279">
    <property type="term" value="P:premeiotic DNA replication"/>
    <property type="evidence" value="ECO:0007669"/>
    <property type="project" value="UniProtKB-ARBA"/>
</dbReference>
<evidence type="ECO:0000256" key="12">
    <source>
        <dbReference type="RuleBase" id="RU368064"/>
    </source>
</evidence>
<evidence type="ECO:0000313" key="15">
    <source>
        <dbReference type="EMBL" id="RKP02965.1"/>
    </source>
</evidence>
<dbReference type="STRING" id="1555241.A0A4P9XC28"/>
<dbReference type="PANTHER" id="PTHR11630:SF43">
    <property type="entry name" value="DNA REPLICATION LICENSING FACTOR MCM6"/>
    <property type="match status" value="1"/>
</dbReference>
<comment type="function">
    <text evidence="12">Acts as component of the MCM2-7 complex (MCM complex) which is the replicative helicase essential for 'once per cell cycle' DNA replication initiation and elongation in eukaryotic cells. The active ATPase sites in the MCM2-7 ring are formed through the interaction surfaces of two neighboring subunits such that a critical structure of a conserved arginine finger motif is provided in trans relative to the ATP-binding site of the Walker A box of the adjacent subunit. The six ATPase active sites, however, are likely to contribute differentially to the complex helicase activity.</text>
</comment>
<dbReference type="InterPro" id="IPR041024">
    <property type="entry name" value="Mcm6_C"/>
</dbReference>
<comment type="subunit">
    <text evidence="12">Component of the MCM2-7 complex.</text>
</comment>
<dbReference type="GO" id="GO:0031261">
    <property type="term" value="C:DNA replication preinitiation complex"/>
    <property type="evidence" value="ECO:0007669"/>
    <property type="project" value="UniProtKB-ARBA"/>
</dbReference>
<dbReference type="SUPFAM" id="SSF50249">
    <property type="entry name" value="Nucleic acid-binding proteins"/>
    <property type="match status" value="1"/>
</dbReference>
<dbReference type="GO" id="GO:1990518">
    <property type="term" value="F:single-stranded 3'-5' DNA helicase activity"/>
    <property type="evidence" value="ECO:0007669"/>
    <property type="project" value="TreeGrafter"/>
</dbReference>
<evidence type="ECO:0000313" key="16">
    <source>
        <dbReference type="Proteomes" id="UP000274922"/>
    </source>
</evidence>
<comment type="subcellular location">
    <subcellularLocation>
        <location evidence="1 12">Nucleus</location>
    </subcellularLocation>
</comment>
<dbReference type="PRINTS" id="PR01662">
    <property type="entry name" value="MCMPROTEIN6"/>
</dbReference>
<dbReference type="PROSITE" id="PS50051">
    <property type="entry name" value="MCM_2"/>
    <property type="match status" value="1"/>
</dbReference>
<proteinExistence type="inferred from homology"/>
<dbReference type="GO" id="GO:0042555">
    <property type="term" value="C:MCM complex"/>
    <property type="evidence" value="ECO:0007669"/>
    <property type="project" value="UniProtKB-UniRule"/>
</dbReference>
<dbReference type="FunFam" id="2.20.28.10:FF:000003">
    <property type="entry name" value="DNA helicase"/>
    <property type="match status" value="1"/>
</dbReference>
<dbReference type="GO" id="GO:0016887">
    <property type="term" value="F:ATP hydrolysis activity"/>
    <property type="evidence" value="ECO:0007669"/>
    <property type="project" value="RHEA"/>
</dbReference>
<dbReference type="SMART" id="SM00350">
    <property type="entry name" value="MCM"/>
    <property type="match status" value="1"/>
</dbReference>
<dbReference type="EMBL" id="ML014131">
    <property type="protein sequence ID" value="RKP02965.1"/>
    <property type="molecule type" value="Genomic_DNA"/>
</dbReference>
<dbReference type="Pfam" id="PF00493">
    <property type="entry name" value="MCM"/>
    <property type="match status" value="1"/>
</dbReference>
<dbReference type="GO" id="GO:0006270">
    <property type="term" value="P:DNA replication initiation"/>
    <property type="evidence" value="ECO:0007669"/>
    <property type="project" value="UniProtKB-UniRule"/>
</dbReference>
<keyword evidence="9" id="KW-0539">Nucleus</keyword>
<feature type="region of interest" description="Disordered" evidence="13">
    <location>
        <begin position="714"/>
        <end position="744"/>
    </location>
</feature>
<dbReference type="InterPro" id="IPR001208">
    <property type="entry name" value="MCM_dom"/>
</dbReference>
<dbReference type="EC" id="3.6.4.12" evidence="12"/>
<dbReference type="PANTHER" id="PTHR11630">
    <property type="entry name" value="DNA REPLICATION LICENSING FACTOR MCM FAMILY MEMBER"/>
    <property type="match status" value="1"/>
</dbReference>
<dbReference type="GO" id="GO:0003697">
    <property type="term" value="F:single-stranded DNA binding"/>
    <property type="evidence" value="ECO:0007669"/>
    <property type="project" value="TreeGrafter"/>
</dbReference>
<comment type="catalytic activity">
    <reaction evidence="12">
        <text>ATP + H2O = ADP + phosphate + H(+)</text>
        <dbReference type="Rhea" id="RHEA:13065"/>
        <dbReference type="ChEBI" id="CHEBI:15377"/>
        <dbReference type="ChEBI" id="CHEBI:15378"/>
        <dbReference type="ChEBI" id="CHEBI:30616"/>
        <dbReference type="ChEBI" id="CHEBI:43474"/>
        <dbReference type="ChEBI" id="CHEBI:456216"/>
        <dbReference type="EC" id="3.6.4.12"/>
    </reaction>
</comment>
<dbReference type="OrthoDB" id="1744952at2759"/>
<reference evidence="16" key="1">
    <citation type="journal article" date="2018" name="Nat. Microbiol.">
        <title>Leveraging single-cell genomics to expand the fungal tree of life.</title>
        <authorList>
            <person name="Ahrendt S.R."/>
            <person name="Quandt C.A."/>
            <person name="Ciobanu D."/>
            <person name="Clum A."/>
            <person name="Salamov A."/>
            <person name="Andreopoulos B."/>
            <person name="Cheng J.F."/>
            <person name="Woyke T."/>
            <person name="Pelin A."/>
            <person name="Henrissat B."/>
            <person name="Reynolds N.K."/>
            <person name="Benny G.L."/>
            <person name="Smith M.E."/>
            <person name="James T.Y."/>
            <person name="Grigoriev I.V."/>
        </authorList>
    </citation>
    <scope>NUCLEOTIDE SEQUENCE [LARGE SCALE GENOMIC DNA]</scope>
    <source>
        <strain evidence="16">ATCC 52028</strain>
    </source>
</reference>
<dbReference type="Gene3D" id="3.40.50.300">
    <property type="entry name" value="P-loop containing nucleotide triphosphate hydrolases"/>
    <property type="match status" value="1"/>
</dbReference>
<dbReference type="GO" id="GO:0005524">
    <property type="term" value="F:ATP binding"/>
    <property type="evidence" value="ECO:0007669"/>
    <property type="project" value="UniProtKB-UniRule"/>
</dbReference>
<dbReference type="Gene3D" id="2.20.28.10">
    <property type="match status" value="1"/>
</dbReference>
<evidence type="ECO:0000256" key="13">
    <source>
        <dbReference type="SAM" id="MobiDB-lite"/>
    </source>
</evidence>
<dbReference type="GO" id="GO:0000727">
    <property type="term" value="P:double-strand break repair via break-induced replication"/>
    <property type="evidence" value="ECO:0007669"/>
    <property type="project" value="TreeGrafter"/>
</dbReference>
<dbReference type="InterPro" id="IPR033762">
    <property type="entry name" value="MCM_OB"/>
</dbReference>
<dbReference type="InterPro" id="IPR008049">
    <property type="entry name" value="MCM6"/>
</dbReference>
<dbReference type="FunFam" id="3.40.50.300:FF:000115">
    <property type="entry name" value="DNA helicase"/>
    <property type="match status" value="1"/>
</dbReference>
<dbReference type="Gene3D" id="3.30.1640.10">
    <property type="entry name" value="mini-chromosome maintenance (MCM) complex, chain A, domain 1"/>
    <property type="match status" value="1"/>
</dbReference>
<dbReference type="Gene3D" id="1.20.58.870">
    <property type="match status" value="1"/>
</dbReference>
<keyword evidence="6 12" id="KW-0347">Helicase</keyword>
<comment type="similarity">
    <text evidence="2 11">Belongs to the MCM family.</text>
</comment>
<evidence type="ECO:0000259" key="14">
    <source>
        <dbReference type="PROSITE" id="PS50051"/>
    </source>
</evidence>
<evidence type="ECO:0000256" key="9">
    <source>
        <dbReference type="ARBA" id="ARBA00023242"/>
    </source>
</evidence>
<dbReference type="Pfam" id="PF18263">
    <property type="entry name" value="WHD_MCM6"/>
    <property type="match status" value="1"/>
</dbReference>
<dbReference type="Pfam" id="PF17855">
    <property type="entry name" value="MCM_lid"/>
    <property type="match status" value="1"/>
</dbReference>
<dbReference type="InterPro" id="IPR031327">
    <property type="entry name" value="MCM"/>
</dbReference>
<keyword evidence="7 11" id="KW-0067">ATP-binding</keyword>
<dbReference type="Proteomes" id="UP000274922">
    <property type="component" value="Unassembled WGS sequence"/>
</dbReference>
<dbReference type="InterPro" id="IPR018525">
    <property type="entry name" value="MCM_CS"/>
</dbReference>
<dbReference type="GO" id="GO:0005656">
    <property type="term" value="C:nuclear pre-replicative complex"/>
    <property type="evidence" value="ECO:0007669"/>
    <property type="project" value="UniProtKB-ARBA"/>
</dbReference>
<dbReference type="GO" id="GO:0043596">
    <property type="term" value="C:nuclear replication fork"/>
    <property type="evidence" value="ECO:0007669"/>
    <property type="project" value="UniProtKB-ARBA"/>
</dbReference>
<feature type="domain" description="MCM C-terminal AAA(+) ATPase" evidence="14">
    <location>
        <begin position="365"/>
        <end position="571"/>
    </location>
</feature>
<protein>
    <recommendedName>
        <fullName evidence="12">DNA replication licensing factor MCM6</fullName>
        <ecNumber evidence="12">3.6.4.12</ecNumber>
    </recommendedName>
</protein>
<dbReference type="InterPro" id="IPR027925">
    <property type="entry name" value="MCM_N"/>
</dbReference>
<keyword evidence="8 11" id="KW-0238">DNA-binding</keyword>
<dbReference type="PROSITE" id="PS00847">
    <property type="entry name" value="MCM_1"/>
    <property type="match status" value="1"/>
</dbReference>